<proteinExistence type="inferred from homology"/>
<keyword evidence="3 4" id="KW-0413">Isomerase</keyword>
<dbReference type="GO" id="GO:0003723">
    <property type="term" value="F:RNA binding"/>
    <property type="evidence" value="ECO:0007669"/>
    <property type="project" value="InterPro"/>
</dbReference>
<dbReference type="InterPro" id="IPR020094">
    <property type="entry name" value="TruA/RsuA/RluB/E/F_N"/>
</dbReference>
<evidence type="ECO:0000256" key="7">
    <source>
        <dbReference type="RuleBase" id="RU003792"/>
    </source>
</evidence>
<dbReference type="FunFam" id="3.30.70.580:FF:000001">
    <property type="entry name" value="tRNA pseudouridine synthase A"/>
    <property type="match status" value="1"/>
</dbReference>
<dbReference type="PIRSF" id="PIRSF001430">
    <property type="entry name" value="tRNA_psdUrid_synth"/>
    <property type="match status" value="1"/>
</dbReference>
<dbReference type="HAMAP" id="MF_00171">
    <property type="entry name" value="TruA"/>
    <property type="match status" value="1"/>
</dbReference>
<dbReference type="CDD" id="cd02570">
    <property type="entry name" value="PseudoU_synth_EcTruA"/>
    <property type="match status" value="1"/>
</dbReference>
<evidence type="ECO:0000256" key="5">
    <source>
        <dbReference type="PIRSR" id="PIRSR001430-1"/>
    </source>
</evidence>
<name>A0A4R1QWF7_9FIRM</name>
<dbReference type="RefSeq" id="WP_031392676.1">
    <property type="nucleotide sequence ID" value="NZ_JPNB01000003.1"/>
</dbReference>
<organism evidence="9 10">
    <name type="scientific">Kineothrix alysoides</name>
    <dbReference type="NCBI Taxonomy" id="1469948"/>
    <lineage>
        <taxon>Bacteria</taxon>
        <taxon>Bacillati</taxon>
        <taxon>Bacillota</taxon>
        <taxon>Clostridia</taxon>
        <taxon>Lachnospirales</taxon>
        <taxon>Lachnospiraceae</taxon>
        <taxon>Kineothrix</taxon>
    </lineage>
</organism>
<dbReference type="InterPro" id="IPR020097">
    <property type="entry name" value="PsdUridine_synth_TruA_a/b_dom"/>
</dbReference>
<dbReference type="Proteomes" id="UP000295718">
    <property type="component" value="Unassembled WGS sequence"/>
</dbReference>
<evidence type="ECO:0000313" key="9">
    <source>
        <dbReference type="EMBL" id="TCL55444.1"/>
    </source>
</evidence>
<dbReference type="Gene3D" id="3.30.70.580">
    <property type="entry name" value="Pseudouridine synthase I, catalytic domain, N-terminal subdomain"/>
    <property type="match status" value="1"/>
</dbReference>
<dbReference type="InterPro" id="IPR001406">
    <property type="entry name" value="PsdUridine_synth_TruA"/>
</dbReference>
<sequence>MRNIKVILQYEGTRYQGWQKQEGGGNTIQGRLEALLTKMCGSPVEVNGSGRTDAGVHALGQTANFHIDTDMTPEEIMRYMNEYLPEDIAVIQAQEASARFHSRLNATGKTYCYRVLNSSVPHIFDRRYVYEVPEVLDMEAMCRAADILCGTHDYKAFTSTKKGKKSTVRTVEAIIVTRVGDEIRFTFKGNGFLYHMVRIMMGTLLEVGMHKREAAQIKELLTSGRREEAGMLVPAKGLTLVEVHYS</sequence>
<comment type="function">
    <text evidence="4">Formation of pseudouridine at positions 38, 39 and 40 in the anticodon stem and loop of transfer RNAs.</text>
</comment>
<dbReference type="Gene3D" id="3.30.70.660">
    <property type="entry name" value="Pseudouridine synthase I, catalytic domain, C-terminal subdomain"/>
    <property type="match status" value="1"/>
</dbReference>
<feature type="domain" description="Pseudouridine synthase I TruA alpha/beta" evidence="8">
    <location>
        <begin position="144"/>
        <end position="246"/>
    </location>
</feature>
<feature type="domain" description="Pseudouridine synthase I TruA alpha/beta" evidence="8">
    <location>
        <begin position="9"/>
        <end position="101"/>
    </location>
</feature>
<dbReference type="EMBL" id="SLUO01000015">
    <property type="protein sequence ID" value="TCL55444.1"/>
    <property type="molecule type" value="Genomic_DNA"/>
</dbReference>
<dbReference type="GO" id="GO:0031119">
    <property type="term" value="P:tRNA pseudouridine synthesis"/>
    <property type="evidence" value="ECO:0007669"/>
    <property type="project" value="UniProtKB-UniRule"/>
</dbReference>
<comment type="subunit">
    <text evidence="4">Homodimer.</text>
</comment>
<feature type="binding site" evidence="4 6">
    <location>
        <position position="111"/>
    </location>
    <ligand>
        <name>substrate</name>
    </ligand>
</feature>
<dbReference type="GO" id="GO:0160147">
    <property type="term" value="F:tRNA pseudouridine(38-40) synthase activity"/>
    <property type="evidence" value="ECO:0007669"/>
    <property type="project" value="UniProtKB-EC"/>
</dbReference>
<comment type="catalytic activity">
    <reaction evidence="4 7">
        <text>uridine(38/39/40) in tRNA = pseudouridine(38/39/40) in tRNA</text>
        <dbReference type="Rhea" id="RHEA:22376"/>
        <dbReference type="Rhea" id="RHEA-COMP:10085"/>
        <dbReference type="Rhea" id="RHEA-COMP:10087"/>
        <dbReference type="ChEBI" id="CHEBI:65314"/>
        <dbReference type="ChEBI" id="CHEBI:65315"/>
        <dbReference type="EC" id="5.4.99.12"/>
    </reaction>
</comment>
<feature type="active site" description="Nucleophile" evidence="4 5">
    <location>
        <position position="53"/>
    </location>
</feature>
<comment type="similarity">
    <text evidence="1 4 7">Belongs to the tRNA pseudouridine synthase TruA family.</text>
</comment>
<dbReference type="STRING" id="1469948.GCA_000732725_04056"/>
<dbReference type="InterPro" id="IPR020095">
    <property type="entry name" value="PsdUridine_synth_TruA_C"/>
</dbReference>
<dbReference type="InterPro" id="IPR020103">
    <property type="entry name" value="PsdUridine_synth_cat_dom_sf"/>
</dbReference>
<dbReference type="SUPFAM" id="SSF55120">
    <property type="entry name" value="Pseudouridine synthase"/>
    <property type="match status" value="1"/>
</dbReference>
<evidence type="ECO:0000256" key="2">
    <source>
        <dbReference type="ARBA" id="ARBA00022694"/>
    </source>
</evidence>
<dbReference type="Pfam" id="PF01416">
    <property type="entry name" value="PseudoU_synth_1"/>
    <property type="match status" value="2"/>
</dbReference>
<dbReference type="OrthoDB" id="9811823at2"/>
<reference evidence="9 10" key="1">
    <citation type="submission" date="2019-03" db="EMBL/GenBank/DDBJ databases">
        <title>Genomic Encyclopedia of Type Strains, Phase IV (KMG-IV): sequencing the most valuable type-strain genomes for metagenomic binning, comparative biology and taxonomic classification.</title>
        <authorList>
            <person name="Goeker M."/>
        </authorList>
    </citation>
    <scope>NUCLEOTIDE SEQUENCE [LARGE SCALE GENOMIC DNA]</scope>
    <source>
        <strain evidence="9 10">DSM 100556</strain>
    </source>
</reference>
<dbReference type="NCBIfam" id="TIGR00071">
    <property type="entry name" value="hisT_truA"/>
    <property type="match status" value="1"/>
</dbReference>
<comment type="caution">
    <text evidence="9">The sequence shown here is derived from an EMBL/GenBank/DDBJ whole genome shotgun (WGS) entry which is preliminary data.</text>
</comment>
<protein>
    <recommendedName>
        <fullName evidence="4">tRNA pseudouridine synthase A</fullName>
        <ecNumber evidence="4">5.4.99.12</ecNumber>
    </recommendedName>
    <alternativeName>
        <fullName evidence="4">tRNA pseudouridine(38-40) synthase</fullName>
    </alternativeName>
    <alternativeName>
        <fullName evidence="4">tRNA pseudouridylate synthase I</fullName>
    </alternativeName>
    <alternativeName>
        <fullName evidence="4">tRNA-uridine isomerase I</fullName>
    </alternativeName>
</protein>
<gene>
    <name evidence="4" type="primary">truA</name>
    <name evidence="9" type="ORF">EDD76_11577</name>
</gene>
<dbReference type="EC" id="5.4.99.12" evidence="4"/>
<evidence type="ECO:0000313" key="10">
    <source>
        <dbReference type="Proteomes" id="UP000295718"/>
    </source>
</evidence>
<keyword evidence="10" id="KW-1185">Reference proteome</keyword>
<accession>A0A4R1QWF7</accession>
<evidence type="ECO:0000256" key="6">
    <source>
        <dbReference type="PIRSR" id="PIRSR001430-2"/>
    </source>
</evidence>
<dbReference type="PANTHER" id="PTHR11142">
    <property type="entry name" value="PSEUDOURIDYLATE SYNTHASE"/>
    <property type="match status" value="1"/>
</dbReference>
<evidence type="ECO:0000259" key="8">
    <source>
        <dbReference type="Pfam" id="PF01416"/>
    </source>
</evidence>
<comment type="caution">
    <text evidence="4">Lacks conserved residue(s) required for the propagation of feature annotation.</text>
</comment>
<evidence type="ECO:0000256" key="3">
    <source>
        <dbReference type="ARBA" id="ARBA00023235"/>
    </source>
</evidence>
<dbReference type="PANTHER" id="PTHR11142:SF22">
    <property type="entry name" value="TRNA PSEUDOURIDINE SYNTHASE A 2"/>
    <property type="match status" value="1"/>
</dbReference>
<dbReference type="AlphaFoldDB" id="A0A4R1QWF7"/>
<keyword evidence="2 4" id="KW-0819">tRNA processing</keyword>
<evidence type="ECO:0000256" key="4">
    <source>
        <dbReference type="HAMAP-Rule" id="MF_00171"/>
    </source>
</evidence>
<evidence type="ECO:0000256" key="1">
    <source>
        <dbReference type="ARBA" id="ARBA00009375"/>
    </source>
</evidence>